<organism evidence="1 2">
    <name type="scientific">Vararia minispora EC-137</name>
    <dbReference type="NCBI Taxonomy" id="1314806"/>
    <lineage>
        <taxon>Eukaryota</taxon>
        <taxon>Fungi</taxon>
        <taxon>Dikarya</taxon>
        <taxon>Basidiomycota</taxon>
        <taxon>Agaricomycotina</taxon>
        <taxon>Agaricomycetes</taxon>
        <taxon>Russulales</taxon>
        <taxon>Lachnocladiaceae</taxon>
        <taxon>Vararia</taxon>
    </lineage>
</organism>
<comment type="caution">
    <text evidence="1">The sequence shown here is derived from an EMBL/GenBank/DDBJ whole genome shotgun (WGS) entry which is preliminary data.</text>
</comment>
<dbReference type="EMBL" id="MU273769">
    <property type="protein sequence ID" value="KAI0028275.1"/>
    <property type="molecule type" value="Genomic_DNA"/>
</dbReference>
<accession>A0ACB8Q9D2</accession>
<gene>
    <name evidence="1" type="ORF">K488DRAFT_58997</name>
</gene>
<reference evidence="1" key="1">
    <citation type="submission" date="2021-02" db="EMBL/GenBank/DDBJ databases">
        <authorList>
            <consortium name="DOE Joint Genome Institute"/>
            <person name="Ahrendt S."/>
            <person name="Looney B.P."/>
            <person name="Miyauchi S."/>
            <person name="Morin E."/>
            <person name="Drula E."/>
            <person name="Courty P.E."/>
            <person name="Chicoki N."/>
            <person name="Fauchery L."/>
            <person name="Kohler A."/>
            <person name="Kuo A."/>
            <person name="Labutti K."/>
            <person name="Pangilinan J."/>
            <person name="Lipzen A."/>
            <person name="Riley R."/>
            <person name="Andreopoulos W."/>
            <person name="He G."/>
            <person name="Johnson J."/>
            <person name="Barry K.W."/>
            <person name="Grigoriev I.V."/>
            <person name="Nagy L."/>
            <person name="Hibbett D."/>
            <person name="Henrissat B."/>
            <person name="Matheny P.B."/>
            <person name="Labbe J."/>
            <person name="Martin F."/>
        </authorList>
    </citation>
    <scope>NUCLEOTIDE SEQUENCE</scope>
    <source>
        <strain evidence="1">EC-137</strain>
    </source>
</reference>
<name>A0ACB8Q9D2_9AGAM</name>
<protein>
    <submittedName>
        <fullName evidence="1">Uncharacterized protein</fullName>
    </submittedName>
</protein>
<proteinExistence type="predicted"/>
<evidence type="ECO:0000313" key="2">
    <source>
        <dbReference type="Proteomes" id="UP000814128"/>
    </source>
</evidence>
<reference evidence="1" key="2">
    <citation type="journal article" date="2022" name="New Phytol.">
        <title>Evolutionary transition to the ectomycorrhizal habit in the genomes of a hyperdiverse lineage of mushroom-forming fungi.</title>
        <authorList>
            <person name="Looney B."/>
            <person name="Miyauchi S."/>
            <person name="Morin E."/>
            <person name="Drula E."/>
            <person name="Courty P.E."/>
            <person name="Kohler A."/>
            <person name="Kuo A."/>
            <person name="LaButti K."/>
            <person name="Pangilinan J."/>
            <person name="Lipzen A."/>
            <person name="Riley R."/>
            <person name="Andreopoulos W."/>
            <person name="He G."/>
            <person name="Johnson J."/>
            <person name="Nolan M."/>
            <person name="Tritt A."/>
            <person name="Barry K.W."/>
            <person name="Grigoriev I.V."/>
            <person name="Nagy L.G."/>
            <person name="Hibbett D."/>
            <person name="Henrissat B."/>
            <person name="Matheny P.B."/>
            <person name="Labbe J."/>
            <person name="Martin F.M."/>
        </authorList>
    </citation>
    <scope>NUCLEOTIDE SEQUENCE</scope>
    <source>
        <strain evidence="1">EC-137</strain>
    </source>
</reference>
<dbReference type="Proteomes" id="UP000814128">
    <property type="component" value="Unassembled WGS sequence"/>
</dbReference>
<keyword evidence="2" id="KW-1185">Reference proteome</keyword>
<sequence length="548" mass="60405">MDVSLSDVEVQLCDLLDECTQYLEKEKGIRTACRIAGGWVRDKLLGSDSHDIDVALEDMMGHPFALEFTEYASSAKNLEVKAVSKVKGNPDQSKHLETAKTSVFGLDLDFVNLRAEEYADNSRIPTTVTFGTPLEDALRRDTTINSLFYNVHTRSVEDHVGTGLEDLKKGIIRTPLPPRQTFMDDPLRVIRCVRFASRFGFEMVPELVECAREPEIQEALVKKITRERVGEEVDKMMNGMNPLHSIYLIHTLRLFSPVFYTPEAIQAKLSSSPGPSSSAVAAASLLHTFTNAHSPRFQHPPLHPLLTSAISPSTSARLFLACALTPYAGITYPDRKGIKPAVEAAVREGLKCGTRNHYLDGIPALFQAAAKLCSPHLASQKSAELPERVVIGLLLRDPAVHNPLVESHWTSSLLFSLVQELVQFYDGEKDSFDVQAAAACIENYNGFVRRIQELDLVSAADAKPLLDGREILQVLGATKPGVWTGKVLTDVVQWQLGHPEGTKEQCMTWVQAQGAAGRWAAEMAQTQHAGSAKRIKKADGDVATKKKR</sequence>
<evidence type="ECO:0000313" key="1">
    <source>
        <dbReference type="EMBL" id="KAI0028275.1"/>
    </source>
</evidence>